<dbReference type="OrthoDB" id="6368174at2759"/>
<dbReference type="EMBL" id="JACEEZ010019764">
    <property type="protein sequence ID" value="KAG0715369.1"/>
    <property type="molecule type" value="Genomic_DNA"/>
</dbReference>
<gene>
    <name evidence="4" type="ORF">GWK47_012085</name>
</gene>
<evidence type="ECO:0000256" key="2">
    <source>
        <dbReference type="SAM" id="MobiDB-lite"/>
    </source>
</evidence>
<feature type="compositionally biased region" description="Acidic residues" evidence="2">
    <location>
        <begin position="231"/>
        <end position="241"/>
    </location>
</feature>
<dbReference type="AlphaFoldDB" id="A0A8J5CM15"/>
<comment type="caution">
    <text evidence="4">The sequence shown here is derived from an EMBL/GenBank/DDBJ whole genome shotgun (WGS) entry which is preliminary data.</text>
</comment>
<dbReference type="Proteomes" id="UP000770661">
    <property type="component" value="Unassembled WGS sequence"/>
</dbReference>
<organism evidence="4 5">
    <name type="scientific">Chionoecetes opilio</name>
    <name type="common">Atlantic snow crab</name>
    <name type="synonym">Cancer opilio</name>
    <dbReference type="NCBI Taxonomy" id="41210"/>
    <lineage>
        <taxon>Eukaryota</taxon>
        <taxon>Metazoa</taxon>
        <taxon>Ecdysozoa</taxon>
        <taxon>Arthropoda</taxon>
        <taxon>Crustacea</taxon>
        <taxon>Multicrustacea</taxon>
        <taxon>Malacostraca</taxon>
        <taxon>Eumalacostraca</taxon>
        <taxon>Eucarida</taxon>
        <taxon>Decapoda</taxon>
        <taxon>Pleocyemata</taxon>
        <taxon>Brachyura</taxon>
        <taxon>Eubrachyura</taxon>
        <taxon>Majoidea</taxon>
        <taxon>Majidae</taxon>
        <taxon>Chionoecetes</taxon>
    </lineage>
</organism>
<evidence type="ECO:0000313" key="4">
    <source>
        <dbReference type="EMBL" id="KAG0715369.1"/>
    </source>
</evidence>
<reference evidence="4" key="1">
    <citation type="submission" date="2020-07" db="EMBL/GenBank/DDBJ databases">
        <title>The High-quality genome of the commercially important snow crab, Chionoecetes opilio.</title>
        <authorList>
            <person name="Jeong J.-H."/>
            <person name="Ryu S."/>
        </authorList>
    </citation>
    <scope>NUCLEOTIDE SEQUENCE</scope>
    <source>
        <strain evidence="4">MADBK_172401_WGS</strain>
        <tissue evidence="4">Digestive gland</tissue>
    </source>
</reference>
<dbReference type="PROSITE" id="PS00028">
    <property type="entry name" value="ZINC_FINGER_C2H2_1"/>
    <property type="match status" value="2"/>
</dbReference>
<dbReference type="PROSITE" id="PS50157">
    <property type="entry name" value="ZINC_FINGER_C2H2_2"/>
    <property type="match status" value="1"/>
</dbReference>
<keyword evidence="1" id="KW-0862">Zinc</keyword>
<feature type="domain" description="C2H2-type" evidence="3">
    <location>
        <begin position="366"/>
        <end position="394"/>
    </location>
</feature>
<keyword evidence="1" id="KW-0863">Zinc-finger</keyword>
<dbReference type="GO" id="GO:0008270">
    <property type="term" value="F:zinc ion binding"/>
    <property type="evidence" value="ECO:0007669"/>
    <property type="project" value="UniProtKB-KW"/>
</dbReference>
<evidence type="ECO:0000259" key="3">
    <source>
        <dbReference type="PROSITE" id="PS50157"/>
    </source>
</evidence>
<feature type="region of interest" description="Disordered" evidence="2">
    <location>
        <begin position="286"/>
        <end position="312"/>
    </location>
</feature>
<dbReference type="InterPro" id="IPR013087">
    <property type="entry name" value="Znf_C2H2_type"/>
</dbReference>
<accession>A0A8J5CM15</accession>
<evidence type="ECO:0000256" key="1">
    <source>
        <dbReference type="PROSITE-ProRule" id="PRU00042"/>
    </source>
</evidence>
<name>A0A8J5CM15_CHIOP</name>
<protein>
    <recommendedName>
        <fullName evidence="3">C2H2-type domain-containing protein</fullName>
    </recommendedName>
</protein>
<proteinExistence type="predicted"/>
<feature type="region of interest" description="Disordered" evidence="2">
    <location>
        <begin position="218"/>
        <end position="269"/>
    </location>
</feature>
<evidence type="ECO:0000313" key="5">
    <source>
        <dbReference type="Proteomes" id="UP000770661"/>
    </source>
</evidence>
<sequence length="605" mass="68603">MSSQQSVVPAAACVIVHLPGHFVDLPPMAMEGLMTPAADARTCYVCHDKRRTADVDAAATLIRPQCDSETLKQTLMRALSQGHAEDLGKEVKEEASRLSSGVCVVMLNSDCDGELEAVSDRVLEDLVVICRRCSSLLKDFEHHEQTAARIAEKLRGFLIRHLKTEEEEEDVPSVVSTLCSKPQKFMKKTAARNQDEQQGIIAAFKAFKRSGIVSSKKRGRRKKDLVSPEVMQEEDEDDTSLEESQKEDTEDEESRQEGATSRHSQRIQRRREDGLVIQWGNNKNEEDGKYVEDDDDLSDYSSSAMSKDRSYARRGRGRKITRIVRSASTGKAEGDTGLKFECPFCFRYYIPMSSRIHHCTSYKNKLRCHSCNIFFTSHVRLERHLEVIHLKRKLLTCSMEDCDFTCIAEPTLTMHKHFHILKFSGGEDKQDKQQIKTRQKRVNNEEVVIEDDEHGVVSSPSIADRVSFLLDEKSFLSDGHPLHITTDKIPKNNQDDYKVLRFQDNAKNLENPTILSRRLETNTLRPSKGSNLVLQCPICDVTLVSTKNYQEHIQDVHQLQVSTRVIADDGSIRDSQKGPGSESLTRIVKYYDVKKNSKSAPKGWD</sequence>
<keyword evidence="1" id="KW-0479">Metal-binding</keyword>
<keyword evidence="5" id="KW-1185">Reference proteome</keyword>
<dbReference type="SMART" id="SM00355">
    <property type="entry name" value="ZnF_C2H2"/>
    <property type="match status" value="3"/>
</dbReference>